<protein>
    <submittedName>
        <fullName evidence="7">DNA-binding response regulator</fullName>
    </submittedName>
</protein>
<gene>
    <name evidence="7" type="ORF">CGC50_10760</name>
</gene>
<sequence>MSVPFRNTKITISDADFYFKEILIKSLIPPFDTVVKNCNNGYELIHQLHRKVEDVFFIDLFTPIMSGLEAIRYIRHIGNTTPIIAYSATYQEDIAKILSEIPSVFYCQKKVAILIDIYRNYLLNPIKKYEDYLQEWAQQPVEVIAYMQRQEENAYIPSLVEIQIMKLTYNGLNNREIGESLNLSTRTIDTYIARLSKKIGARNKVDIVRFYVQHGYYNSSD</sequence>
<evidence type="ECO:0000256" key="3">
    <source>
        <dbReference type="ARBA" id="ARBA00023163"/>
    </source>
</evidence>
<keyword evidence="4" id="KW-0597">Phosphoprotein</keyword>
<feature type="domain" description="HTH luxR-type" evidence="5">
    <location>
        <begin position="152"/>
        <end position="215"/>
    </location>
</feature>
<accession>A0A250FUF5</accession>
<dbReference type="GO" id="GO:0003677">
    <property type="term" value="F:DNA binding"/>
    <property type="evidence" value="ECO:0007669"/>
    <property type="project" value="UniProtKB-KW"/>
</dbReference>
<evidence type="ECO:0000256" key="4">
    <source>
        <dbReference type="PROSITE-ProRule" id="PRU00169"/>
    </source>
</evidence>
<dbReference type="PROSITE" id="PS50110">
    <property type="entry name" value="RESPONSE_REGULATORY"/>
    <property type="match status" value="1"/>
</dbReference>
<dbReference type="PROSITE" id="PS00622">
    <property type="entry name" value="HTH_LUXR_1"/>
    <property type="match status" value="1"/>
</dbReference>
<dbReference type="PANTHER" id="PTHR43214">
    <property type="entry name" value="TWO-COMPONENT RESPONSE REGULATOR"/>
    <property type="match status" value="1"/>
</dbReference>
<keyword evidence="2 7" id="KW-0238">DNA-binding</keyword>
<feature type="domain" description="Response regulatory" evidence="6">
    <location>
        <begin position="9"/>
        <end position="124"/>
    </location>
</feature>
<dbReference type="InterPro" id="IPR001789">
    <property type="entry name" value="Sig_transdc_resp-reg_receiver"/>
</dbReference>
<evidence type="ECO:0000259" key="6">
    <source>
        <dbReference type="PROSITE" id="PS50110"/>
    </source>
</evidence>
<reference evidence="8" key="1">
    <citation type="submission" date="2017-06" db="EMBL/GenBank/DDBJ databases">
        <title>Capnocytophaga spp. assemblies.</title>
        <authorList>
            <person name="Gulvik C.A."/>
        </authorList>
    </citation>
    <scope>NUCLEOTIDE SEQUENCE [LARGE SCALE GENOMIC DNA]</scope>
    <source>
        <strain evidence="8">H1496</strain>
    </source>
</reference>
<dbReference type="OrthoDB" id="9797341at2"/>
<evidence type="ECO:0000256" key="1">
    <source>
        <dbReference type="ARBA" id="ARBA00023015"/>
    </source>
</evidence>
<dbReference type="PROSITE" id="PS50043">
    <property type="entry name" value="HTH_LUXR_2"/>
    <property type="match status" value="1"/>
</dbReference>
<dbReference type="Pfam" id="PF00196">
    <property type="entry name" value="GerE"/>
    <property type="match status" value="1"/>
</dbReference>
<dbReference type="InterPro" id="IPR016032">
    <property type="entry name" value="Sig_transdc_resp-reg_C-effctor"/>
</dbReference>
<name>A0A250FUF5_9FLAO</name>
<dbReference type="Gene3D" id="3.40.50.2300">
    <property type="match status" value="1"/>
</dbReference>
<dbReference type="GO" id="GO:0006355">
    <property type="term" value="P:regulation of DNA-templated transcription"/>
    <property type="evidence" value="ECO:0007669"/>
    <property type="project" value="InterPro"/>
</dbReference>
<dbReference type="RefSeq" id="WP_095910817.1">
    <property type="nucleotide sequence ID" value="NZ_CP022386.1"/>
</dbReference>
<dbReference type="InterPro" id="IPR000792">
    <property type="entry name" value="Tscrpt_reg_LuxR_C"/>
</dbReference>
<dbReference type="CDD" id="cd06170">
    <property type="entry name" value="LuxR_C_like"/>
    <property type="match status" value="1"/>
</dbReference>
<dbReference type="InterPro" id="IPR011006">
    <property type="entry name" value="CheY-like_superfamily"/>
</dbReference>
<dbReference type="SMART" id="SM00421">
    <property type="entry name" value="HTH_LUXR"/>
    <property type="match status" value="1"/>
</dbReference>
<dbReference type="GeneID" id="84809032"/>
<evidence type="ECO:0000259" key="5">
    <source>
        <dbReference type="PROSITE" id="PS50043"/>
    </source>
</evidence>
<dbReference type="AlphaFoldDB" id="A0A250FUF5"/>
<dbReference type="PANTHER" id="PTHR43214:SF41">
    <property type="entry name" value="NITRATE_NITRITE RESPONSE REGULATOR PROTEIN NARP"/>
    <property type="match status" value="1"/>
</dbReference>
<dbReference type="SUPFAM" id="SSF46894">
    <property type="entry name" value="C-terminal effector domain of the bipartite response regulators"/>
    <property type="match status" value="1"/>
</dbReference>
<dbReference type="GO" id="GO:0000160">
    <property type="term" value="P:phosphorelay signal transduction system"/>
    <property type="evidence" value="ECO:0007669"/>
    <property type="project" value="InterPro"/>
</dbReference>
<dbReference type="SUPFAM" id="SSF52172">
    <property type="entry name" value="CheY-like"/>
    <property type="match status" value="1"/>
</dbReference>
<keyword evidence="1" id="KW-0805">Transcription regulation</keyword>
<evidence type="ECO:0000256" key="2">
    <source>
        <dbReference type="ARBA" id="ARBA00023125"/>
    </source>
</evidence>
<proteinExistence type="predicted"/>
<evidence type="ECO:0000313" key="7">
    <source>
        <dbReference type="EMBL" id="ATA87587.1"/>
    </source>
</evidence>
<dbReference type="Pfam" id="PF00072">
    <property type="entry name" value="Response_reg"/>
    <property type="match status" value="1"/>
</dbReference>
<feature type="modified residue" description="4-aspartylphosphate" evidence="4">
    <location>
        <position position="59"/>
    </location>
</feature>
<dbReference type="Gene3D" id="1.10.10.10">
    <property type="entry name" value="Winged helix-like DNA-binding domain superfamily/Winged helix DNA-binding domain"/>
    <property type="match status" value="1"/>
</dbReference>
<dbReference type="EMBL" id="CP022386">
    <property type="protein sequence ID" value="ATA87587.1"/>
    <property type="molecule type" value="Genomic_DNA"/>
</dbReference>
<dbReference type="KEGG" id="cgh:CGC50_10760"/>
<dbReference type="InterPro" id="IPR039420">
    <property type="entry name" value="WalR-like"/>
</dbReference>
<keyword evidence="3" id="KW-0804">Transcription</keyword>
<dbReference type="PRINTS" id="PR00038">
    <property type="entry name" value="HTHLUXR"/>
</dbReference>
<dbReference type="Proteomes" id="UP000217250">
    <property type="component" value="Chromosome"/>
</dbReference>
<organism evidence="7 8">
    <name type="scientific">Capnocytophaga gingivalis</name>
    <dbReference type="NCBI Taxonomy" id="1017"/>
    <lineage>
        <taxon>Bacteria</taxon>
        <taxon>Pseudomonadati</taxon>
        <taxon>Bacteroidota</taxon>
        <taxon>Flavobacteriia</taxon>
        <taxon>Flavobacteriales</taxon>
        <taxon>Flavobacteriaceae</taxon>
        <taxon>Capnocytophaga</taxon>
    </lineage>
</organism>
<evidence type="ECO:0000313" key="8">
    <source>
        <dbReference type="Proteomes" id="UP000217250"/>
    </source>
</evidence>
<dbReference type="InterPro" id="IPR036388">
    <property type="entry name" value="WH-like_DNA-bd_sf"/>
</dbReference>